<dbReference type="Proteomes" id="UP001498771">
    <property type="component" value="Unassembled WGS sequence"/>
</dbReference>
<dbReference type="Gene3D" id="4.10.240.10">
    <property type="entry name" value="Zn(2)-C6 fungal-type DNA-binding domain"/>
    <property type="match status" value="1"/>
</dbReference>
<protein>
    <recommendedName>
        <fullName evidence="7">Zn(2)-C6 fungal-type domain-containing protein</fullName>
    </recommendedName>
</protein>
<dbReference type="RefSeq" id="XP_064769043.1">
    <property type="nucleotide sequence ID" value="XM_064909706.1"/>
</dbReference>
<keyword evidence="4" id="KW-0804">Transcription</keyword>
<feature type="domain" description="Zn(2)-C6 fungal-type" evidence="7">
    <location>
        <begin position="115"/>
        <end position="146"/>
    </location>
</feature>
<evidence type="ECO:0000256" key="3">
    <source>
        <dbReference type="ARBA" id="ARBA00023125"/>
    </source>
</evidence>
<reference evidence="8 9" key="1">
    <citation type="submission" date="2024-03" db="EMBL/GenBank/DDBJ databases">
        <title>Genome-scale model development and genomic sequencing of the oleaginous clade Lipomyces.</title>
        <authorList>
            <consortium name="Lawrence Berkeley National Laboratory"/>
            <person name="Czajka J.J."/>
            <person name="Han Y."/>
            <person name="Kim J."/>
            <person name="Mondo S.J."/>
            <person name="Hofstad B.A."/>
            <person name="Robles A."/>
            <person name="Haridas S."/>
            <person name="Riley R."/>
            <person name="LaButti K."/>
            <person name="Pangilinan J."/>
            <person name="Andreopoulos W."/>
            <person name="Lipzen A."/>
            <person name="Yan J."/>
            <person name="Wang M."/>
            <person name="Ng V."/>
            <person name="Grigoriev I.V."/>
            <person name="Spatafora J.W."/>
            <person name="Magnuson J.K."/>
            <person name="Baker S.E."/>
            <person name="Pomraning K.R."/>
        </authorList>
    </citation>
    <scope>NUCLEOTIDE SEQUENCE [LARGE SCALE GENOMIC DNA]</scope>
    <source>
        <strain evidence="8 9">Phaff 52-87</strain>
    </source>
</reference>
<evidence type="ECO:0000256" key="4">
    <source>
        <dbReference type="ARBA" id="ARBA00023163"/>
    </source>
</evidence>
<keyword evidence="3" id="KW-0238">DNA-binding</keyword>
<dbReference type="Pfam" id="PF00172">
    <property type="entry name" value="Zn_clus"/>
    <property type="match status" value="1"/>
</dbReference>
<feature type="region of interest" description="Disordered" evidence="6">
    <location>
        <begin position="1"/>
        <end position="82"/>
    </location>
</feature>
<evidence type="ECO:0000313" key="8">
    <source>
        <dbReference type="EMBL" id="KAK7206010.1"/>
    </source>
</evidence>
<feature type="compositionally biased region" description="Polar residues" evidence="6">
    <location>
        <begin position="33"/>
        <end position="48"/>
    </location>
</feature>
<dbReference type="PROSITE" id="PS50048">
    <property type="entry name" value="ZN2_CY6_FUNGAL_2"/>
    <property type="match status" value="1"/>
</dbReference>
<dbReference type="PROSITE" id="PS00463">
    <property type="entry name" value="ZN2_CY6_FUNGAL_1"/>
    <property type="match status" value="1"/>
</dbReference>
<dbReference type="SMART" id="SM00066">
    <property type="entry name" value="GAL4"/>
    <property type="match status" value="1"/>
</dbReference>
<evidence type="ECO:0000259" key="7">
    <source>
        <dbReference type="PROSITE" id="PS50048"/>
    </source>
</evidence>
<gene>
    <name evidence="8" type="ORF">BZA70DRAFT_150599</name>
</gene>
<accession>A0ABR1F856</accession>
<name>A0ABR1F856_9ASCO</name>
<evidence type="ECO:0000256" key="5">
    <source>
        <dbReference type="ARBA" id="ARBA00023242"/>
    </source>
</evidence>
<evidence type="ECO:0000313" key="9">
    <source>
        <dbReference type="Proteomes" id="UP001498771"/>
    </source>
</evidence>
<comment type="caution">
    <text evidence="8">The sequence shown here is derived from an EMBL/GenBank/DDBJ whole genome shotgun (WGS) entry which is preliminary data.</text>
</comment>
<dbReference type="EMBL" id="JBBJBU010000004">
    <property type="protein sequence ID" value="KAK7206010.1"/>
    <property type="molecule type" value="Genomic_DNA"/>
</dbReference>
<feature type="compositionally biased region" description="Polar residues" evidence="6">
    <location>
        <begin position="7"/>
        <end position="26"/>
    </location>
</feature>
<evidence type="ECO:0000256" key="6">
    <source>
        <dbReference type="SAM" id="MobiDB-lite"/>
    </source>
</evidence>
<dbReference type="InterPro" id="IPR001138">
    <property type="entry name" value="Zn2Cys6_DnaBD"/>
</dbReference>
<keyword evidence="5" id="KW-0539">Nucleus</keyword>
<dbReference type="PANTHER" id="PTHR31845">
    <property type="entry name" value="FINGER DOMAIN PROTEIN, PUTATIVE-RELATED"/>
    <property type="match status" value="1"/>
</dbReference>
<dbReference type="InterPro" id="IPR036864">
    <property type="entry name" value="Zn2-C6_fun-type_DNA-bd_sf"/>
</dbReference>
<dbReference type="CDD" id="cd00067">
    <property type="entry name" value="GAL4"/>
    <property type="match status" value="1"/>
</dbReference>
<dbReference type="InterPro" id="IPR051089">
    <property type="entry name" value="prtT"/>
</dbReference>
<dbReference type="SUPFAM" id="SSF57701">
    <property type="entry name" value="Zn2/Cys6 DNA-binding domain"/>
    <property type="match status" value="1"/>
</dbReference>
<dbReference type="GeneID" id="90035218"/>
<feature type="region of interest" description="Disordered" evidence="6">
    <location>
        <begin position="257"/>
        <end position="278"/>
    </location>
</feature>
<evidence type="ECO:0000256" key="2">
    <source>
        <dbReference type="ARBA" id="ARBA00023015"/>
    </source>
</evidence>
<evidence type="ECO:0000256" key="1">
    <source>
        <dbReference type="ARBA" id="ARBA00004123"/>
    </source>
</evidence>
<keyword evidence="2" id="KW-0805">Transcription regulation</keyword>
<organism evidence="8 9">
    <name type="scientific">Myxozyma melibiosi</name>
    <dbReference type="NCBI Taxonomy" id="54550"/>
    <lineage>
        <taxon>Eukaryota</taxon>
        <taxon>Fungi</taxon>
        <taxon>Dikarya</taxon>
        <taxon>Ascomycota</taxon>
        <taxon>Saccharomycotina</taxon>
        <taxon>Lipomycetes</taxon>
        <taxon>Lipomycetales</taxon>
        <taxon>Lipomycetaceae</taxon>
        <taxon>Myxozyma</taxon>
    </lineage>
</organism>
<dbReference type="CDD" id="cd12148">
    <property type="entry name" value="fungal_TF_MHR"/>
    <property type="match status" value="1"/>
</dbReference>
<feature type="compositionally biased region" description="Polar residues" evidence="6">
    <location>
        <begin position="57"/>
        <end position="79"/>
    </location>
</feature>
<sequence length="785" mass="86068">MVKRSWSVAQQADGSQNGSNGHSAQPEQHRRLSVSSTASATNTMNLQRSPDDAQSPGKDNSPPSVVSNGSRENSNSLNGSARGVPISKIIHTQQPVSAVNDEGELVSLTTRKSTACPACRKQKIKCIMENDLPPCKRCAKQGIFCSPNKTLQGILGDQARWNSRMRQNFARMESALNEARAALNLPSIFAMDESATADEEAQIRESSEFLKEGSGLEVVRGAGEDEVLDNVHSGPDNLASAPIRSLYEVTQANRGINGKFDRHQNGHNGGDSASGKQPDDLQLQASGLVIEPDFISRGVITLAEADQLAKVYLNRLDHFFYGYLQEYPDFSAVRARSTLLALTVCVVASQHDPLGSDVYDKLSRELRNLVSSLLFRPRLGFEDIKALCMGCYWLADITWMLTSLVVRKAVSMQYHMAHLSQPVTDIEGFKRSQLWLLIYLSNEQISILQGAPSGVGRDFVNWEAHMSSSFSSEADLRLVSHIDLLLIFSRARELFGLDTTKQIPRILIPQLRDFNMQVDRWGAAWSGKLARNKQLGNFPSEAIKIHWRFAKFYICSHAFRGLSVGPTSGTTSRNDDQSIPIINHNVTLSRDLEDIAAAAITTAFDTLHLLLESDELQSSLVGMPHYFHTMFAFAAVFLLKVATRYSLHVKVDIPAVLDISTRVVRVFRKAPCARQHLVSRIARGLSEMLERAQAQYTAAANAAAISRKASPAPSGAPGGSTSAEQAEDGIMIGAMMSQGQAGIEEYSIEAAMVENALNGALPQLDLENYDFLSSIPPSWSGEFDL</sequence>
<comment type="subcellular location">
    <subcellularLocation>
        <location evidence="1">Nucleus</location>
    </subcellularLocation>
</comment>
<proteinExistence type="predicted"/>
<keyword evidence="9" id="KW-1185">Reference proteome</keyword>
<dbReference type="PANTHER" id="PTHR31845:SF17">
    <property type="entry name" value="ZN(II)2CYS6 TRANSCRIPTION FACTOR (EUROFUNG)"/>
    <property type="match status" value="1"/>
</dbReference>